<proteinExistence type="predicted"/>
<keyword evidence="1 2" id="KW-0597">Phosphoprotein</keyword>
<dbReference type="GO" id="GO:0000160">
    <property type="term" value="P:phosphorelay signal transduction system"/>
    <property type="evidence" value="ECO:0007669"/>
    <property type="project" value="InterPro"/>
</dbReference>
<feature type="compositionally biased region" description="Basic and acidic residues" evidence="3">
    <location>
        <begin position="64"/>
        <end position="74"/>
    </location>
</feature>
<evidence type="ECO:0000256" key="3">
    <source>
        <dbReference type="SAM" id="MobiDB-lite"/>
    </source>
</evidence>
<feature type="compositionally biased region" description="Acidic residues" evidence="3">
    <location>
        <begin position="44"/>
        <end position="54"/>
    </location>
</feature>
<dbReference type="EMBL" id="ML005537">
    <property type="protein sequence ID" value="RKP18178.1"/>
    <property type="molecule type" value="Genomic_DNA"/>
</dbReference>
<sequence>METIYQEESNDKVKKLSWGSLRMKEKEKQVKEDQPRSFFKIIDDNDPLIDEQEPDSSHSSGGLLEREKNKTNDTFRVMKESTSSAGPLMNLRVKSLLSSNTQSANVSRSENIINTQSTSILKLSVEEPNWLDDKISEGGSPASSLPSLVKVKPTKSILSVASNAGSNKITDELKNMGETHPLRILVVDDNIEMGGLETTKQIHLKLSKNEQPTIIAVTGSESTEESLQCMKLGMAYYVAKPIGIMQLVDLLLKCEPIKRPQIPSTKTRTDEHKPIQRMTSF</sequence>
<feature type="compositionally biased region" description="Basic and acidic residues" evidence="3">
    <location>
        <begin position="24"/>
        <end position="35"/>
    </location>
</feature>
<gene>
    <name evidence="5" type="ORF">O9G_004498</name>
    <name evidence="6" type="ORF">ROZALSC1DRAFT_30101</name>
</gene>
<dbReference type="Proteomes" id="UP000281549">
    <property type="component" value="Unassembled WGS sequence"/>
</dbReference>
<dbReference type="PANTHER" id="PTHR43719">
    <property type="entry name" value="TWO-COMPONENT HISTIDINE KINASE"/>
    <property type="match status" value="1"/>
</dbReference>
<dbReference type="PANTHER" id="PTHR43719:SF28">
    <property type="entry name" value="PEROXIDE STRESS-ACTIVATED HISTIDINE KINASE MAK1-RELATED"/>
    <property type="match status" value="1"/>
</dbReference>
<evidence type="ECO:0000313" key="8">
    <source>
        <dbReference type="Proteomes" id="UP000281549"/>
    </source>
</evidence>
<dbReference type="Gene3D" id="3.40.50.2300">
    <property type="match status" value="1"/>
</dbReference>
<dbReference type="InterPro" id="IPR001789">
    <property type="entry name" value="Sig_transdc_resp-reg_receiver"/>
</dbReference>
<dbReference type="InterPro" id="IPR011006">
    <property type="entry name" value="CheY-like_superfamily"/>
</dbReference>
<dbReference type="SUPFAM" id="SSF52172">
    <property type="entry name" value="CheY-like"/>
    <property type="match status" value="1"/>
</dbReference>
<protein>
    <recommendedName>
        <fullName evidence="4">Response regulatory domain-containing protein</fullName>
    </recommendedName>
</protein>
<dbReference type="HOGENOM" id="CLU_990962_0_0_1"/>
<reference evidence="8" key="2">
    <citation type="journal article" date="2018" name="Nat. Microbiol.">
        <title>Leveraging single-cell genomics to expand the fungal tree of life.</title>
        <authorList>
            <person name="Ahrendt S.R."/>
            <person name="Quandt C.A."/>
            <person name="Ciobanu D."/>
            <person name="Clum A."/>
            <person name="Salamov A."/>
            <person name="Andreopoulos B."/>
            <person name="Cheng J.F."/>
            <person name="Woyke T."/>
            <person name="Pelin A."/>
            <person name="Henrissat B."/>
            <person name="Reynolds N.K."/>
            <person name="Benny G.L."/>
            <person name="Smith M.E."/>
            <person name="James T.Y."/>
            <person name="Grigoriev I.V."/>
        </authorList>
    </citation>
    <scope>NUCLEOTIDE SEQUENCE [LARGE SCALE GENOMIC DNA]</scope>
    <source>
        <strain evidence="8">CSF55</strain>
    </source>
</reference>
<reference evidence="6" key="3">
    <citation type="submission" date="2018-08" db="EMBL/GenBank/DDBJ databases">
        <title>Leveraging single-cell genomics to expand the Fungal Tree of Life.</title>
        <authorList>
            <consortium name="DOE Joint Genome Institute"/>
            <person name="Ahrendt S.R."/>
            <person name="Quandt C.A."/>
            <person name="Ciobanu D."/>
            <person name="Clum A."/>
            <person name="Salamov A."/>
            <person name="Andreopoulos B."/>
            <person name="Cheng J.-F."/>
            <person name="Woyke T."/>
            <person name="Pelin A."/>
            <person name="Henrissat B."/>
            <person name="Reynolds N."/>
            <person name="Benny G.L."/>
            <person name="Smith M.E."/>
            <person name="James T.Y."/>
            <person name="Grigoriev I.V."/>
        </authorList>
    </citation>
    <scope>NUCLEOTIDE SEQUENCE</scope>
    <source>
        <strain evidence="6">CSF55</strain>
    </source>
</reference>
<evidence type="ECO:0000256" key="1">
    <source>
        <dbReference type="ARBA" id="ARBA00022553"/>
    </source>
</evidence>
<dbReference type="AlphaFoldDB" id="A0A075B1D9"/>
<dbReference type="Proteomes" id="UP000030755">
    <property type="component" value="Unassembled WGS sequence"/>
</dbReference>
<dbReference type="EMBL" id="KE560917">
    <property type="protein sequence ID" value="EPZ34786.1"/>
    <property type="molecule type" value="Genomic_DNA"/>
</dbReference>
<keyword evidence="7" id="KW-1185">Reference proteome</keyword>
<feature type="modified residue" description="4-aspartylphosphate" evidence="2">
    <location>
        <position position="188"/>
    </location>
</feature>
<evidence type="ECO:0000313" key="7">
    <source>
        <dbReference type="Proteomes" id="UP000030755"/>
    </source>
</evidence>
<dbReference type="Pfam" id="PF00072">
    <property type="entry name" value="Response_reg"/>
    <property type="match status" value="1"/>
</dbReference>
<reference evidence="5 7" key="1">
    <citation type="journal article" date="2013" name="Curr. Biol.">
        <title>Shared signatures of parasitism and phylogenomics unite Cryptomycota and microsporidia.</title>
        <authorList>
            <person name="James T.Y."/>
            <person name="Pelin A."/>
            <person name="Bonen L."/>
            <person name="Ahrendt S."/>
            <person name="Sain D."/>
            <person name="Corradi N."/>
            <person name="Stajich J.E."/>
        </authorList>
    </citation>
    <scope>NUCLEOTIDE SEQUENCE [LARGE SCALE GENOMIC DNA]</scope>
    <source>
        <strain evidence="5">CSF55</strain>
        <strain evidence="5">CSF55</strain>
    </source>
</reference>
<organism evidence="5 7">
    <name type="scientific">Rozella allomycis (strain CSF55)</name>
    <dbReference type="NCBI Taxonomy" id="988480"/>
    <lineage>
        <taxon>Eukaryota</taxon>
        <taxon>Fungi</taxon>
        <taxon>Fungi incertae sedis</taxon>
        <taxon>Cryptomycota</taxon>
        <taxon>Cryptomycota incertae sedis</taxon>
        <taxon>Rozella</taxon>
    </lineage>
</organism>
<evidence type="ECO:0000313" key="5">
    <source>
        <dbReference type="EMBL" id="EPZ34786.1"/>
    </source>
</evidence>
<evidence type="ECO:0000313" key="6">
    <source>
        <dbReference type="EMBL" id="RKP18178.1"/>
    </source>
</evidence>
<accession>A0A075B1D9</accession>
<dbReference type="InterPro" id="IPR050956">
    <property type="entry name" value="2C_system_His_kinase"/>
</dbReference>
<feature type="region of interest" description="Disordered" evidence="3">
    <location>
        <begin position="262"/>
        <end position="281"/>
    </location>
</feature>
<evidence type="ECO:0000256" key="2">
    <source>
        <dbReference type="PROSITE-ProRule" id="PRU00169"/>
    </source>
</evidence>
<feature type="domain" description="Response regulatory" evidence="4">
    <location>
        <begin position="110"/>
        <end position="255"/>
    </location>
</feature>
<dbReference type="PROSITE" id="PS50110">
    <property type="entry name" value="RESPONSE_REGULATORY"/>
    <property type="match status" value="1"/>
</dbReference>
<feature type="region of interest" description="Disordered" evidence="3">
    <location>
        <begin position="24"/>
        <end position="74"/>
    </location>
</feature>
<evidence type="ECO:0000259" key="4">
    <source>
        <dbReference type="PROSITE" id="PS50110"/>
    </source>
</evidence>
<name>A0A075B1D9_ROZAC</name>